<dbReference type="VEuPathDB" id="FungiDB:A1O9_07337"/>
<proteinExistence type="predicted"/>
<dbReference type="EMBL" id="AMGV01000005">
    <property type="protein sequence ID" value="KEF57147.1"/>
    <property type="molecule type" value="Genomic_DNA"/>
</dbReference>
<dbReference type="Proteomes" id="UP000027920">
    <property type="component" value="Unassembled WGS sequence"/>
</dbReference>
<protein>
    <submittedName>
        <fullName evidence="1">Uncharacterized protein</fullName>
    </submittedName>
</protein>
<organism evidence="1 2">
    <name type="scientific">Exophiala aquamarina CBS 119918</name>
    <dbReference type="NCBI Taxonomy" id="1182545"/>
    <lineage>
        <taxon>Eukaryota</taxon>
        <taxon>Fungi</taxon>
        <taxon>Dikarya</taxon>
        <taxon>Ascomycota</taxon>
        <taxon>Pezizomycotina</taxon>
        <taxon>Eurotiomycetes</taxon>
        <taxon>Chaetothyriomycetidae</taxon>
        <taxon>Chaetothyriales</taxon>
        <taxon>Herpotrichiellaceae</taxon>
        <taxon>Exophiala</taxon>
    </lineage>
</organism>
<accession>A0A072PBK9</accession>
<dbReference type="RefSeq" id="XP_013259737.1">
    <property type="nucleotide sequence ID" value="XM_013404283.1"/>
</dbReference>
<feature type="non-terminal residue" evidence="1">
    <location>
        <position position="81"/>
    </location>
</feature>
<comment type="caution">
    <text evidence="1">The sequence shown here is derived from an EMBL/GenBank/DDBJ whole genome shotgun (WGS) entry which is preliminary data.</text>
</comment>
<evidence type="ECO:0000313" key="1">
    <source>
        <dbReference type="EMBL" id="KEF57147.1"/>
    </source>
</evidence>
<evidence type="ECO:0000313" key="2">
    <source>
        <dbReference type="Proteomes" id="UP000027920"/>
    </source>
</evidence>
<dbReference type="GeneID" id="25282251"/>
<keyword evidence="2" id="KW-1185">Reference proteome</keyword>
<sequence length="81" mass="9346">MRDKILEYAMPVDGLQLIGDFLASDLQVWGSTPWELMGLEIGPKFAKKWWFMIEDGMILTTNHWRSQRGEPLLALTFLCTS</sequence>
<name>A0A072PBK9_9EURO</name>
<dbReference type="AlphaFoldDB" id="A0A072PBK9"/>
<dbReference type="OrthoDB" id="2245989at2759"/>
<reference evidence="1 2" key="1">
    <citation type="submission" date="2013-03" db="EMBL/GenBank/DDBJ databases">
        <title>The Genome Sequence of Exophiala aquamarina CBS 119918.</title>
        <authorList>
            <consortium name="The Broad Institute Genomics Platform"/>
            <person name="Cuomo C."/>
            <person name="de Hoog S."/>
            <person name="Gorbushina A."/>
            <person name="Walker B."/>
            <person name="Young S.K."/>
            <person name="Zeng Q."/>
            <person name="Gargeya S."/>
            <person name="Fitzgerald M."/>
            <person name="Haas B."/>
            <person name="Abouelleil A."/>
            <person name="Allen A.W."/>
            <person name="Alvarado L."/>
            <person name="Arachchi H.M."/>
            <person name="Berlin A.M."/>
            <person name="Chapman S.B."/>
            <person name="Gainer-Dewar J."/>
            <person name="Goldberg J."/>
            <person name="Griggs A."/>
            <person name="Gujja S."/>
            <person name="Hansen M."/>
            <person name="Howarth C."/>
            <person name="Imamovic A."/>
            <person name="Ireland A."/>
            <person name="Larimer J."/>
            <person name="McCowan C."/>
            <person name="Murphy C."/>
            <person name="Pearson M."/>
            <person name="Poon T.W."/>
            <person name="Priest M."/>
            <person name="Roberts A."/>
            <person name="Saif S."/>
            <person name="Shea T."/>
            <person name="Sisk P."/>
            <person name="Sykes S."/>
            <person name="Wortman J."/>
            <person name="Nusbaum C."/>
            <person name="Birren B."/>
        </authorList>
    </citation>
    <scope>NUCLEOTIDE SEQUENCE [LARGE SCALE GENOMIC DNA]</scope>
    <source>
        <strain evidence="1 2">CBS 119918</strain>
    </source>
</reference>
<dbReference type="STRING" id="1182545.A0A072PBK9"/>
<dbReference type="HOGENOM" id="CLU_2580252_0_0_1"/>
<gene>
    <name evidence="1" type="ORF">A1O9_07337</name>
</gene>